<evidence type="ECO:0000256" key="4">
    <source>
        <dbReference type="SAM" id="SignalP"/>
    </source>
</evidence>
<dbReference type="PRINTS" id="PR00458">
    <property type="entry name" value="PEROXIDASE"/>
</dbReference>
<feature type="domain" description="Plant heme peroxidase family profile" evidence="5">
    <location>
        <begin position="106"/>
        <end position="343"/>
    </location>
</feature>
<evidence type="ECO:0000313" key="7">
    <source>
        <dbReference type="Proteomes" id="UP000239899"/>
    </source>
</evidence>
<dbReference type="InterPro" id="IPR019793">
    <property type="entry name" value="Peroxidases_heam-ligand_BS"/>
</dbReference>
<proteinExistence type="inferred from homology"/>
<dbReference type="GO" id="GO:0042744">
    <property type="term" value="P:hydrogen peroxide catabolic process"/>
    <property type="evidence" value="ECO:0007669"/>
    <property type="project" value="TreeGrafter"/>
</dbReference>
<comment type="cofactor">
    <cofactor evidence="1">
        <name>heme b</name>
        <dbReference type="ChEBI" id="CHEBI:60344"/>
    </cofactor>
</comment>
<keyword evidence="7" id="KW-1185">Reference proteome</keyword>
<dbReference type="PANTHER" id="PTHR31356:SF8">
    <property type="entry name" value="L-ASCORBATE PEROXIDASE 6-RELATED"/>
    <property type="match status" value="1"/>
</dbReference>
<feature type="signal peptide" evidence="4">
    <location>
        <begin position="1"/>
        <end position="22"/>
    </location>
</feature>
<dbReference type="EMBL" id="LHPG02000011">
    <property type="protein sequence ID" value="PRW45635.1"/>
    <property type="molecule type" value="Genomic_DNA"/>
</dbReference>
<dbReference type="GO" id="GO:0004601">
    <property type="term" value="F:peroxidase activity"/>
    <property type="evidence" value="ECO:0007669"/>
    <property type="project" value="UniProtKB-KW"/>
</dbReference>
<dbReference type="AlphaFoldDB" id="A0A2P6TMU0"/>
<evidence type="ECO:0000256" key="2">
    <source>
        <dbReference type="ARBA" id="ARBA00006873"/>
    </source>
</evidence>
<accession>A0A2P6TMU0</accession>
<dbReference type="GO" id="GO:0000302">
    <property type="term" value="P:response to reactive oxygen species"/>
    <property type="evidence" value="ECO:0007669"/>
    <property type="project" value="TreeGrafter"/>
</dbReference>
<evidence type="ECO:0000256" key="1">
    <source>
        <dbReference type="ARBA" id="ARBA00001970"/>
    </source>
</evidence>
<dbReference type="OrthoDB" id="2113341at2759"/>
<dbReference type="GO" id="GO:0034599">
    <property type="term" value="P:cellular response to oxidative stress"/>
    <property type="evidence" value="ECO:0007669"/>
    <property type="project" value="InterPro"/>
</dbReference>
<comment type="caution">
    <text evidence="6">The sequence shown here is derived from an EMBL/GenBank/DDBJ whole genome shotgun (WGS) entry which is preliminary data.</text>
</comment>
<evidence type="ECO:0000256" key="3">
    <source>
        <dbReference type="ARBA" id="ARBA00023002"/>
    </source>
</evidence>
<dbReference type="SMR" id="A0A2P6TMU0"/>
<dbReference type="Gene3D" id="1.10.520.10">
    <property type="match status" value="1"/>
</dbReference>
<dbReference type="InterPro" id="IPR002016">
    <property type="entry name" value="Haem_peroxidase"/>
</dbReference>
<dbReference type="GO" id="GO:0020037">
    <property type="term" value="F:heme binding"/>
    <property type="evidence" value="ECO:0007669"/>
    <property type="project" value="InterPro"/>
</dbReference>
<dbReference type="PROSITE" id="PS51257">
    <property type="entry name" value="PROKAR_LIPOPROTEIN"/>
    <property type="match status" value="1"/>
</dbReference>
<dbReference type="SUPFAM" id="SSF48113">
    <property type="entry name" value="Heme-dependent peroxidases"/>
    <property type="match status" value="1"/>
</dbReference>
<keyword evidence="3" id="KW-0560">Oxidoreductase</keyword>
<comment type="similarity">
    <text evidence="2">Belongs to the peroxidase family. Ascorbate peroxidase subfamily.</text>
</comment>
<dbReference type="InterPro" id="IPR010255">
    <property type="entry name" value="Haem_peroxidase_sf"/>
</dbReference>
<evidence type="ECO:0000259" key="5">
    <source>
        <dbReference type="PROSITE" id="PS50873"/>
    </source>
</evidence>
<name>A0A2P6TMU0_CHLSO</name>
<dbReference type="PROSITE" id="PS50873">
    <property type="entry name" value="PEROXIDASE_4"/>
    <property type="match status" value="1"/>
</dbReference>
<sequence length="343" mass="36526">MTLPKRAASLLLLVLAIAGAQACPFASMVQGGDVEAVGRKLLQATCNVAALDRTNQASPPAGPPTQTAVDVAVRNVAKQIIFFSTDRNAPGVGGAGAPNRNVRHGALLRQAFHDCGTYVKTARTGGCNGSLRTAGETGAAVNRNIVSTVALVQRYRQLINAEINRRIAAKQLPAGTQISYADVFQLTGAAAVVATGGPANLFDRVEMGRVDWATRTDDVSQLPDRNLGFTALSCRFLSMGFTLRDMVALSAAHTLGAVNGRAMTPTPQTFDASDYFQLVSRGTAAFRTDNALTDSRTAQLVQRWSNSANRGEMLAAFADAYIKMGRMNAMWRSYPQPAEYVRA</sequence>
<feature type="chain" id="PRO_5015159343" evidence="4">
    <location>
        <begin position="23"/>
        <end position="343"/>
    </location>
</feature>
<dbReference type="Gene3D" id="1.10.420.10">
    <property type="entry name" value="Peroxidase, domain 2"/>
    <property type="match status" value="1"/>
</dbReference>
<reference evidence="6 7" key="1">
    <citation type="journal article" date="2018" name="Plant J.">
        <title>Genome sequences of Chlorella sorokiniana UTEX 1602 and Micractinium conductrix SAG 241.80: implications to maltose excretion by a green alga.</title>
        <authorList>
            <person name="Arriola M.B."/>
            <person name="Velmurugan N."/>
            <person name="Zhang Y."/>
            <person name="Plunkett M.H."/>
            <person name="Hondzo H."/>
            <person name="Barney B.M."/>
        </authorList>
    </citation>
    <scope>NUCLEOTIDE SEQUENCE [LARGE SCALE GENOMIC DNA]</scope>
    <source>
        <strain evidence="7">UTEX 1602</strain>
    </source>
</reference>
<keyword evidence="4" id="KW-0732">Signal</keyword>
<keyword evidence="6" id="KW-0575">Peroxidase</keyword>
<dbReference type="Pfam" id="PF00141">
    <property type="entry name" value="peroxidase"/>
    <property type="match status" value="1"/>
</dbReference>
<organism evidence="6 7">
    <name type="scientific">Chlorella sorokiniana</name>
    <name type="common">Freshwater green alga</name>
    <dbReference type="NCBI Taxonomy" id="3076"/>
    <lineage>
        <taxon>Eukaryota</taxon>
        <taxon>Viridiplantae</taxon>
        <taxon>Chlorophyta</taxon>
        <taxon>core chlorophytes</taxon>
        <taxon>Trebouxiophyceae</taxon>
        <taxon>Chlorellales</taxon>
        <taxon>Chlorellaceae</taxon>
        <taxon>Chlorella clade</taxon>
        <taxon>Chlorella</taxon>
    </lineage>
</organism>
<dbReference type="Proteomes" id="UP000239899">
    <property type="component" value="Unassembled WGS sequence"/>
</dbReference>
<dbReference type="PANTHER" id="PTHR31356">
    <property type="entry name" value="THYLAKOID LUMENAL 29 KDA PROTEIN, CHLOROPLASTIC-RELATED"/>
    <property type="match status" value="1"/>
</dbReference>
<dbReference type="InterPro" id="IPR044831">
    <property type="entry name" value="Ccp1-like"/>
</dbReference>
<protein>
    <submittedName>
        <fullName evidence="6">Ascorbate peroxidase</fullName>
    </submittedName>
</protein>
<evidence type="ECO:0000313" key="6">
    <source>
        <dbReference type="EMBL" id="PRW45635.1"/>
    </source>
</evidence>
<dbReference type="PROSITE" id="PS00435">
    <property type="entry name" value="PEROXIDASE_1"/>
    <property type="match status" value="1"/>
</dbReference>
<gene>
    <name evidence="6" type="ORF">C2E21_5809</name>
</gene>